<evidence type="ECO:0000256" key="1">
    <source>
        <dbReference type="ARBA" id="ARBA00005417"/>
    </source>
</evidence>
<evidence type="ECO:0000313" key="9">
    <source>
        <dbReference type="Proteomes" id="UP000581135"/>
    </source>
</evidence>
<reference evidence="8 9" key="1">
    <citation type="submission" date="2020-08" db="EMBL/GenBank/DDBJ databases">
        <title>Genomic Encyclopedia of Type Strains, Phase III (KMG-III): the genomes of soil and plant-associated and newly described type strains.</title>
        <authorList>
            <person name="Whitman W."/>
        </authorList>
    </citation>
    <scope>NUCLEOTIDE SEQUENCE [LARGE SCALE GENOMIC DNA]</scope>
    <source>
        <strain evidence="8 9">CECT 8803</strain>
    </source>
</reference>
<keyword evidence="3" id="KW-1003">Cell membrane</keyword>
<dbReference type="InterPro" id="IPR015853">
    <property type="entry name" value="ABC_transpr_FbpC"/>
</dbReference>
<dbReference type="RefSeq" id="WP_183416660.1">
    <property type="nucleotide sequence ID" value="NZ_JACHXA010000005.1"/>
</dbReference>
<dbReference type="Pfam" id="PF08402">
    <property type="entry name" value="TOBE_2"/>
    <property type="match status" value="1"/>
</dbReference>
<dbReference type="GO" id="GO:0016887">
    <property type="term" value="F:ATP hydrolysis activity"/>
    <property type="evidence" value="ECO:0007669"/>
    <property type="project" value="InterPro"/>
</dbReference>
<evidence type="ECO:0000259" key="7">
    <source>
        <dbReference type="PROSITE" id="PS50893"/>
    </source>
</evidence>
<dbReference type="Gene3D" id="2.40.50.140">
    <property type="entry name" value="Nucleic acid-binding proteins"/>
    <property type="match status" value="1"/>
</dbReference>
<dbReference type="InterPro" id="IPR003439">
    <property type="entry name" value="ABC_transporter-like_ATP-bd"/>
</dbReference>
<protein>
    <submittedName>
        <fullName evidence="8">Glycerol transport system ATP-binding protein</fullName>
    </submittedName>
</protein>
<gene>
    <name evidence="8" type="ORF">FHR98_002139</name>
</gene>
<dbReference type="InterPro" id="IPR008995">
    <property type="entry name" value="Mo/tungstate-bd_C_term_dom"/>
</dbReference>
<dbReference type="Proteomes" id="UP000581135">
    <property type="component" value="Unassembled WGS sequence"/>
</dbReference>
<dbReference type="AlphaFoldDB" id="A0A839SY10"/>
<organism evidence="8 9">
    <name type="scientific">Limibacillus halophilus</name>
    <dbReference type="NCBI Taxonomy" id="1579333"/>
    <lineage>
        <taxon>Bacteria</taxon>
        <taxon>Pseudomonadati</taxon>
        <taxon>Pseudomonadota</taxon>
        <taxon>Alphaproteobacteria</taxon>
        <taxon>Rhodospirillales</taxon>
        <taxon>Rhodovibrionaceae</taxon>
        <taxon>Limibacillus</taxon>
    </lineage>
</organism>
<evidence type="ECO:0000256" key="2">
    <source>
        <dbReference type="ARBA" id="ARBA00022448"/>
    </source>
</evidence>
<evidence type="ECO:0000256" key="6">
    <source>
        <dbReference type="ARBA" id="ARBA00023136"/>
    </source>
</evidence>
<keyword evidence="9" id="KW-1185">Reference proteome</keyword>
<accession>A0A839SY10</accession>
<dbReference type="GO" id="GO:0005524">
    <property type="term" value="F:ATP binding"/>
    <property type="evidence" value="ECO:0007669"/>
    <property type="project" value="UniProtKB-KW"/>
</dbReference>
<keyword evidence="4" id="KW-0547">Nucleotide-binding</keyword>
<dbReference type="InterPro" id="IPR013611">
    <property type="entry name" value="Transp-assoc_OB_typ2"/>
</dbReference>
<dbReference type="GO" id="GO:0015408">
    <property type="term" value="F:ABC-type ferric iron transporter activity"/>
    <property type="evidence" value="ECO:0007669"/>
    <property type="project" value="InterPro"/>
</dbReference>
<dbReference type="Gene3D" id="2.40.50.100">
    <property type="match status" value="1"/>
</dbReference>
<evidence type="ECO:0000256" key="5">
    <source>
        <dbReference type="ARBA" id="ARBA00022840"/>
    </source>
</evidence>
<evidence type="ECO:0000313" key="8">
    <source>
        <dbReference type="EMBL" id="MBB3065843.1"/>
    </source>
</evidence>
<dbReference type="PANTHER" id="PTHR43875:SF1">
    <property type="entry name" value="OSMOPROTECTIVE COMPOUNDS UPTAKE ATP-BINDING PROTEIN GGTA"/>
    <property type="match status" value="1"/>
</dbReference>
<dbReference type="Gene3D" id="3.40.50.300">
    <property type="entry name" value="P-loop containing nucleotide triphosphate hydrolases"/>
    <property type="match status" value="1"/>
</dbReference>
<dbReference type="SUPFAM" id="SSF52540">
    <property type="entry name" value="P-loop containing nucleoside triphosphate hydrolases"/>
    <property type="match status" value="1"/>
</dbReference>
<dbReference type="PANTHER" id="PTHR43875">
    <property type="entry name" value="MALTODEXTRIN IMPORT ATP-BINDING PROTEIN MSMX"/>
    <property type="match status" value="1"/>
</dbReference>
<evidence type="ECO:0000256" key="4">
    <source>
        <dbReference type="ARBA" id="ARBA00022741"/>
    </source>
</evidence>
<dbReference type="InterPro" id="IPR003593">
    <property type="entry name" value="AAA+_ATPase"/>
</dbReference>
<keyword evidence="6" id="KW-0472">Membrane</keyword>
<dbReference type="SUPFAM" id="SSF50331">
    <property type="entry name" value="MOP-like"/>
    <property type="match status" value="1"/>
</dbReference>
<sequence>MALELRNVVKRVGAETHIYETSLMLKEGGFNILLGTTLSGKTTLMQLMAGLERPTSGEVWFEGRDVTGVAVQKRNVSMVYQQFINYPNLSVFENIASPLRVARLSEPEIRSRVAAMAELLRLTPMLQRRPSQLSGGQQQRTALARALVKDSDLVLLDEPLANLDYKLREELRDELPKLFADRNCTVVYATTEPTEALLLGGHTATLDEGRVTQFGETSEVYRKPWDLRSARVFSDPPINTAPVAKQGAEFVLNEAVRWPVGERFAGLPEGRYTVGIRPHHLSPTPQSERAIAIEGRVQVTELSGSESIVHFSVEKGAWVSQAHGIHAFRVGETARLFIDVSQCLYFDQDEKRITL</sequence>
<dbReference type="EMBL" id="JACHXA010000005">
    <property type="protein sequence ID" value="MBB3065843.1"/>
    <property type="molecule type" value="Genomic_DNA"/>
</dbReference>
<comment type="caution">
    <text evidence="8">The sequence shown here is derived from an EMBL/GenBank/DDBJ whole genome shotgun (WGS) entry which is preliminary data.</text>
</comment>
<dbReference type="SMART" id="SM00382">
    <property type="entry name" value="AAA"/>
    <property type="match status" value="1"/>
</dbReference>
<comment type="similarity">
    <text evidence="1">Belongs to the ABC transporter superfamily.</text>
</comment>
<keyword evidence="5 8" id="KW-0067">ATP-binding</keyword>
<dbReference type="CDD" id="cd03259">
    <property type="entry name" value="ABC_Carb_Solutes_like"/>
    <property type="match status" value="1"/>
</dbReference>
<proteinExistence type="inferred from homology"/>
<name>A0A839SY10_9PROT</name>
<dbReference type="Pfam" id="PF00005">
    <property type="entry name" value="ABC_tran"/>
    <property type="match status" value="1"/>
</dbReference>
<keyword evidence="2" id="KW-0813">Transport</keyword>
<dbReference type="PROSITE" id="PS50893">
    <property type="entry name" value="ABC_TRANSPORTER_2"/>
    <property type="match status" value="1"/>
</dbReference>
<dbReference type="InterPro" id="IPR047641">
    <property type="entry name" value="ABC_transpr_MalK/UgpC-like"/>
</dbReference>
<dbReference type="InterPro" id="IPR027417">
    <property type="entry name" value="P-loop_NTPase"/>
</dbReference>
<dbReference type="InterPro" id="IPR012340">
    <property type="entry name" value="NA-bd_OB-fold"/>
</dbReference>
<evidence type="ECO:0000256" key="3">
    <source>
        <dbReference type="ARBA" id="ARBA00022475"/>
    </source>
</evidence>
<feature type="domain" description="ABC transporter" evidence="7">
    <location>
        <begin position="3"/>
        <end position="233"/>
    </location>
</feature>
<dbReference type="GO" id="GO:0055052">
    <property type="term" value="C:ATP-binding cassette (ABC) transporter complex, substrate-binding subunit-containing"/>
    <property type="evidence" value="ECO:0007669"/>
    <property type="project" value="TreeGrafter"/>
</dbReference>